<organism evidence="3">
    <name type="scientific">viral metagenome</name>
    <dbReference type="NCBI Taxonomy" id="1070528"/>
    <lineage>
        <taxon>unclassified sequences</taxon>
        <taxon>metagenomes</taxon>
        <taxon>organismal metagenomes</taxon>
    </lineage>
</organism>
<dbReference type="EMBL" id="MT142349">
    <property type="protein sequence ID" value="QJA78696.1"/>
    <property type="molecule type" value="Genomic_DNA"/>
</dbReference>
<accession>A0A6M3KAB8</accession>
<reference evidence="3" key="1">
    <citation type="submission" date="2020-03" db="EMBL/GenBank/DDBJ databases">
        <title>The deep terrestrial virosphere.</title>
        <authorList>
            <person name="Holmfeldt K."/>
            <person name="Nilsson E."/>
            <person name="Simone D."/>
            <person name="Lopez-Fernandez M."/>
            <person name="Wu X."/>
            <person name="de Brujin I."/>
            <person name="Lundin D."/>
            <person name="Andersson A."/>
            <person name="Bertilsson S."/>
            <person name="Dopson M."/>
        </authorList>
    </citation>
    <scope>NUCLEOTIDE SEQUENCE</scope>
    <source>
        <strain evidence="3">MM415A01028</strain>
        <strain evidence="2">MM415B00651</strain>
    </source>
</reference>
<gene>
    <name evidence="3" type="ORF">MM415A01028_0013</name>
    <name evidence="2" type="ORF">MM415B00651_0032</name>
</gene>
<feature type="region of interest" description="Disordered" evidence="1">
    <location>
        <begin position="34"/>
        <end position="69"/>
    </location>
</feature>
<name>A0A6M3KAB8_9ZZZZ</name>
<dbReference type="EMBL" id="MT141490">
    <property type="protein sequence ID" value="QJA63117.1"/>
    <property type="molecule type" value="Genomic_DNA"/>
</dbReference>
<evidence type="ECO:0000256" key="1">
    <source>
        <dbReference type="SAM" id="MobiDB-lite"/>
    </source>
</evidence>
<dbReference type="AlphaFoldDB" id="A0A6M3KAB8"/>
<proteinExistence type="predicted"/>
<sequence>MGEPQKYIWLNGVRIPIRGTVTWKRITPFPSQFMTGSPGENDYTPTRKQKWGNMKGGLGKDKWAPGDNDRYSDATTVDASRELTTLGPLVTTLGTFGVEPVKIIKFQNRVWAVGHNKISYWSGSAWTPVKTDFPSPTDAVVFYGSTA</sequence>
<evidence type="ECO:0000313" key="2">
    <source>
        <dbReference type="EMBL" id="QJA63117.1"/>
    </source>
</evidence>
<evidence type="ECO:0000313" key="3">
    <source>
        <dbReference type="EMBL" id="QJA78696.1"/>
    </source>
</evidence>
<feature type="compositionally biased region" description="Basic and acidic residues" evidence="1">
    <location>
        <begin position="58"/>
        <end position="69"/>
    </location>
</feature>
<protein>
    <submittedName>
        <fullName evidence="3">Uncharacterized protein</fullName>
    </submittedName>
</protein>